<reference evidence="1" key="2">
    <citation type="journal article" date="2015" name="Data Brief">
        <title>Shoot transcriptome of the giant reed, Arundo donax.</title>
        <authorList>
            <person name="Barrero R.A."/>
            <person name="Guerrero F.D."/>
            <person name="Moolhuijzen P."/>
            <person name="Goolsby J.A."/>
            <person name="Tidwell J."/>
            <person name="Bellgard S.E."/>
            <person name="Bellgard M.I."/>
        </authorList>
    </citation>
    <scope>NUCLEOTIDE SEQUENCE</scope>
    <source>
        <tissue evidence="1">Shoot tissue taken approximately 20 cm above the soil surface</tissue>
    </source>
</reference>
<sequence length="19" mass="2197">MTTRVMLRTGSARLELDMD</sequence>
<protein>
    <submittedName>
        <fullName evidence="1">Uncharacterized protein</fullName>
    </submittedName>
</protein>
<reference evidence="1" key="1">
    <citation type="submission" date="2014-09" db="EMBL/GenBank/DDBJ databases">
        <authorList>
            <person name="Magalhaes I.L.F."/>
            <person name="Oliveira U."/>
            <person name="Santos F.R."/>
            <person name="Vidigal T.H.D.A."/>
            <person name="Brescovit A.D."/>
            <person name="Santos A.J."/>
        </authorList>
    </citation>
    <scope>NUCLEOTIDE SEQUENCE</scope>
    <source>
        <tissue evidence="1">Shoot tissue taken approximately 20 cm above the soil surface</tissue>
    </source>
</reference>
<organism evidence="1">
    <name type="scientific">Arundo donax</name>
    <name type="common">Giant reed</name>
    <name type="synonym">Donax arundinaceus</name>
    <dbReference type="NCBI Taxonomy" id="35708"/>
    <lineage>
        <taxon>Eukaryota</taxon>
        <taxon>Viridiplantae</taxon>
        <taxon>Streptophyta</taxon>
        <taxon>Embryophyta</taxon>
        <taxon>Tracheophyta</taxon>
        <taxon>Spermatophyta</taxon>
        <taxon>Magnoliopsida</taxon>
        <taxon>Liliopsida</taxon>
        <taxon>Poales</taxon>
        <taxon>Poaceae</taxon>
        <taxon>PACMAD clade</taxon>
        <taxon>Arundinoideae</taxon>
        <taxon>Arundineae</taxon>
        <taxon>Arundo</taxon>
    </lineage>
</organism>
<accession>A0A0A9H803</accession>
<name>A0A0A9H803_ARUDO</name>
<dbReference type="EMBL" id="GBRH01165019">
    <property type="protein sequence ID" value="JAE32877.1"/>
    <property type="molecule type" value="Transcribed_RNA"/>
</dbReference>
<proteinExistence type="predicted"/>
<dbReference type="AlphaFoldDB" id="A0A0A9H803"/>
<evidence type="ECO:0000313" key="1">
    <source>
        <dbReference type="EMBL" id="JAE32877.1"/>
    </source>
</evidence>